<accession>A0A1M4YDZ0</accession>
<dbReference type="STRING" id="1121884.SAMN02745131_01689"/>
<protein>
    <submittedName>
        <fullName evidence="2">Uncharacterized protein</fullName>
    </submittedName>
</protein>
<dbReference type="RefSeq" id="WP_072834888.1">
    <property type="nucleotide sequence ID" value="NZ_FQUU01000005.1"/>
</dbReference>
<evidence type="ECO:0000313" key="3">
    <source>
        <dbReference type="Proteomes" id="UP000184048"/>
    </source>
</evidence>
<organism evidence="2 3">
    <name type="scientific">Flavisolibacter ginsengisoli DSM 18119</name>
    <dbReference type="NCBI Taxonomy" id="1121884"/>
    <lineage>
        <taxon>Bacteria</taxon>
        <taxon>Pseudomonadati</taxon>
        <taxon>Bacteroidota</taxon>
        <taxon>Chitinophagia</taxon>
        <taxon>Chitinophagales</taxon>
        <taxon>Chitinophagaceae</taxon>
        <taxon>Flavisolibacter</taxon>
    </lineage>
</organism>
<proteinExistence type="predicted"/>
<dbReference type="EMBL" id="FQUU01000005">
    <property type="protein sequence ID" value="SHF03955.1"/>
    <property type="molecule type" value="Genomic_DNA"/>
</dbReference>
<evidence type="ECO:0000256" key="1">
    <source>
        <dbReference type="SAM" id="MobiDB-lite"/>
    </source>
</evidence>
<evidence type="ECO:0000313" key="2">
    <source>
        <dbReference type="EMBL" id="SHF03955.1"/>
    </source>
</evidence>
<reference evidence="2 3" key="1">
    <citation type="submission" date="2016-11" db="EMBL/GenBank/DDBJ databases">
        <authorList>
            <person name="Jaros S."/>
            <person name="Januszkiewicz K."/>
            <person name="Wedrychowicz H."/>
        </authorList>
    </citation>
    <scope>NUCLEOTIDE SEQUENCE [LARGE SCALE GENOMIC DNA]</scope>
    <source>
        <strain evidence="2 3">DSM 18119</strain>
    </source>
</reference>
<keyword evidence="3" id="KW-1185">Reference proteome</keyword>
<dbReference type="OrthoDB" id="680613at2"/>
<gene>
    <name evidence="2" type="ORF">SAMN02745131_01689</name>
</gene>
<feature type="region of interest" description="Disordered" evidence="1">
    <location>
        <begin position="1"/>
        <end position="59"/>
    </location>
</feature>
<feature type="compositionally biased region" description="Basic and acidic residues" evidence="1">
    <location>
        <begin position="39"/>
        <end position="59"/>
    </location>
</feature>
<dbReference type="AlphaFoldDB" id="A0A1M4YDZ0"/>
<dbReference type="Proteomes" id="UP000184048">
    <property type="component" value="Unassembled WGS sequence"/>
</dbReference>
<feature type="compositionally biased region" description="Basic and acidic residues" evidence="1">
    <location>
        <begin position="1"/>
        <end position="27"/>
    </location>
</feature>
<name>A0A1M4YDZ0_9BACT</name>
<sequence length="59" mass="6739">MQTKDDKTNVGKEEPKMPNPSHQEKADPNLTELRGFTDPNERLEPLDEGKENTSTKEDK</sequence>